<feature type="region of interest" description="Disordered" evidence="2">
    <location>
        <begin position="1220"/>
        <end position="1240"/>
    </location>
</feature>
<dbReference type="KEGG" id="aaf:AURANDRAFT_72773"/>
<keyword evidence="6" id="KW-1185">Reference proteome</keyword>
<organism evidence="6">
    <name type="scientific">Aureococcus anophagefferens</name>
    <name type="common">Harmful bloom alga</name>
    <dbReference type="NCBI Taxonomy" id="44056"/>
    <lineage>
        <taxon>Eukaryota</taxon>
        <taxon>Sar</taxon>
        <taxon>Stramenopiles</taxon>
        <taxon>Ochrophyta</taxon>
        <taxon>Pelagophyceae</taxon>
        <taxon>Pelagomonadales</taxon>
        <taxon>Pelagomonadaceae</taxon>
        <taxon>Aureococcus</taxon>
    </lineage>
</organism>
<feature type="domain" description="DUF4455" evidence="3">
    <location>
        <begin position="41"/>
        <end position="336"/>
    </location>
</feature>
<keyword evidence="1" id="KW-0175">Coiled coil</keyword>
<feature type="coiled-coil region" evidence="1">
    <location>
        <begin position="1118"/>
        <end position="1152"/>
    </location>
</feature>
<dbReference type="GeneID" id="20228871"/>
<feature type="coiled-coil region" evidence="1">
    <location>
        <begin position="291"/>
        <end position="318"/>
    </location>
</feature>
<feature type="compositionally biased region" description="Low complexity" evidence="2">
    <location>
        <begin position="492"/>
        <end position="525"/>
    </location>
</feature>
<sequence length="1869" mass="205983">MVDVPAQLQELEDVAALSFQRDPTKIVRTEFPKIANRALVKRESHDASVKKFTAELNLISDEIEAMVLQASFSLKAQLEKADGDVGAIFAEMNRDELLVTKEAAYLGESWDGIDGFLQARHASIRAFGATLEQLERDRADRAGRELRTLVDRLLKIAYKSPGEIERLVEAEAFELNTVIIANRRSHAELLAMLERKDVGVGLVAIESWRRRQEAWRRLRHDRAVAEFQAELDGATFTNPPERGDLFERIKARQVDVDARRSAILDGVKAMKCPTLESGEVTASKALFKEIYEAEDEAIARHEAELETLREAKRVEAEARREALRAELHRYGALEDEPDLESHARAIEAVTHDANLEALFRSAGGLKLELRELVAELRHPDLIYERALGEAQRRLEVLLCGSGLQAVLEKQGKSQQQKSIQDTLERLRKAARAEVVPLLPLLEQQLTELVAVAGLDELLVEQLRQGAEDLRTITKDLDYRSGTRGSKASGATGRSKGSNKSGKSPSRSGASTARSGASRGGLSSAGTGAGGLDGPEVNMLEVRSIQKRVAMHVHACELDPSFLEDLRETLGALRKKRTCNEKIDEVVSAECEAIIALRVEEQKALAHHIVVYLEHQASDVYETACRVCDFYVKVAKAIEENHQKEHDMDESMLDELFDLKEALREKDADLEARVSASSDRLRHAADDGELEAAFASVLDLLNQIEDKYRAYHGEATAKSLTHPTHARAEQDRFEGMLCAMLGLAARSDRASVARRASAKAQAKGRRGDVYAVSEGRSYDVKLPLPKLVDELLTAGKEKDAADDAPAAVAEPAAGDEAAGDGDAGGLWAPGFAPMPEEELALLEGKKREAYLDARDAAFRVLSPEQVEDLPADEREAYEALAPVIDARRTERAAEKKALAERRARERAEMTEAPVDREGARCVVQVELPAARLVAMIADLRDSVVGDMEARAVERARKIDGLAQHRLQEYTEELEERLRTHWPRKGRSEVSFRQPREGELIMHRQRKERHMRIIQQRDRLQTADCLAALADAEAKVAAFSTSLAALEASLGSMGSLAGLQGVESKCKKLASTFGVECAKELQALEHYTVTEPHKLVQLNEVMLKATRLFSDGGDYSEKEAEELTEKLDSLRAGIEQSVAARAEKLAALQDLQREALTGLVGFQREAEACLQELSLREGLGMKYGAPRRNAQEKLRTEQTRDEADAAHLDALLEALERACRDVRDASQGAPEAADPDAPPAPPLSRVILDILDAIRKHAYHRATYLNFLPKPESIDAELPDHGAGDDEGEAPHGPEHAELLGGRDAREGTIAAVVRDVEARCREETHELYVREGKEDRLGPSGVPDSLQAWLSESEKKVLGEGGYREKAARRLRVQVQRLERLVAKAPVPPDPDVLGAPAAVVADAAARTRREAVARREDTEAAFQRKLRLWVDARDAHRGALRPQLGRPDAAEDLRRLCADESARRDEVLAAIDAVQTRVVDEQSAMARVFVRRLFACCRRTMAILDNLIMVDDLGWLPGDEFLEKKRKSLKRLKKAHRLSQLSDDVQPEVLDETGLKFGDGRGRAFARRDWPGLDVSAMAAVVPAPPPDDAPAASPRSDASKSPRGKKASPRGSDAGSPRSQASGDGDKPLEDTWAALTEAMSHTQTAAVTTAHRVFVKARDHSFADYLDYYKSNMANVLQHYGAIKGEEIGWQGKWEKLVKGLVVEMLKKKKVNFDDDESLGTSDDEEPLFCDQNFEDVELEVVVAGPAFVGRRGFRIRTSVAGDLQECELVGLKSVLFVQTMWSQTLLASLGETVSQHGASFAECVLETDDLGVSRVRAVAKKQATRAPLTKLELAALVYDLKEAIAEFKPTPLPAASLEETLGLASR</sequence>
<dbReference type="eggNOG" id="ENOG502QT47">
    <property type="taxonomic scope" value="Eukaryota"/>
</dbReference>
<feature type="region of interest" description="Disordered" evidence="2">
    <location>
        <begin position="479"/>
        <end position="529"/>
    </location>
</feature>
<evidence type="ECO:0008006" key="7">
    <source>
        <dbReference type="Google" id="ProtNLM"/>
    </source>
</evidence>
<protein>
    <recommendedName>
        <fullName evidence="7">DUF4455 domain-containing protein</fullName>
    </recommendedName>
</protein>
<evidence type="ECO:0000313" key="6">
    <source>
        <dbReference type="Proteomes" id="UP000002729"/>
    </source>
</evidence>
<gene>
    <name evidence="5" type="ORF">AURANDRAFT_72773</name>
</gene>
<name>F0YNN6_AURAN</name>
<dbReference type="InterPro" id="IPR028089">
    <property type="entry name" value="DUF4455"/>
</dbReference>
<dbReference type="InParanoid" id="F0YNN6"/>
<feature type="region of interest" description="Disordered" evidence="2">
    <location>
        <begin position="1581"/>
        <end position="1630"/>
    </location>
</feature>
<dbReference type="PANTHER" id="PTHR21444:SF14">
    <property type="entry name" value="COILED-COIL DOMAIN-CONTAINING PROTEIN 180"/>
    <property type="match status" value="1"/>
</dbReference>
<evidence type="ECO:0000259" key="4">
    <source>
        <dbReference type="Pfam" id="PF14644"/>
    </source>
</evidence>
<accession>F0YNN6</accession>
<dbReference type="InterPro" id="IPR027914">
    <property type="entry name" value="DUF4456"/>
</dbReference>
<feature type="compositionally biased region" description="Low complexity" evidence="2">
    <location>
        <begin position="802"/>
        <end position="815"/>
    </location>
</feature>
<evidence type="ECO:0000256" key="2">
    <source>
        <dbReference type="SAM" id="MobiDB-lite"/>
    </source>
</evidence>
<feature type="compositionally biased region" description="Basic and acidic residues" evidence="2">
    <location>
        <begin position="1276"/>
        <end position="1300"/>
    </location>
</feature>
<proteinExistence type="predicted"/>
<feature type="compositionally biased region" description="Low complexity" evidence="2">
    <location>
        <begin position="1590"/>
        <end position="1602"/>
    </location>
</feature>
<dbReference type="EMBL" id="GL833179">
    <property type="protein sequence ID" value="EGB03278.1"/>
    <property type="molecule type" value="Genomic_DNA"/>
</dbReference>
<feature type="domain" description="DUF4456" evidence="4">
    <location>
        <begin position="1321"/>
        <end position="1533"/>
    </location>
</feature>
<dbReference type="RefSeq" id="XP_009042039.1">
    <property type="nucleotide sequence ID" value="XM_009043791.1"/>
</dbReference>
<dbReference type="OrthoDB" id="431588at2759"/>
<feature type="region of interest" description="Disordered" evidence="2">
    <location>
        <begin position="797"/>
        <end position="829"/>
    </location>
</feature>
<reference evidence="5 6" key="1">
    <citation type="journal article" date="2011" name="Proc. Natl. Acad. Sci. U.S.A.">
        <title>Niche of harmful alga Aureococcus anophagefferens revealed through ecogenomics.</title>
        <authorList>
            <person name="Gobler C.J."/>
            <person name="Berry D.L."/>
            <person name="Dyhrman S.T."/>
            <person name="Wilhelm S.W."/>
            <person name="Salamov A."/>
            <person name="Lobanov A.V."/>
            <person name="Zhang Y."/>
            <person name="Collier J.L."/>
            <person name="Wurch L.L."/>
            <person name="Kustka A.B."/>
            <person name="Dill B.D."/>
            <person name="Shah M."/>
            <person name="VerBerkmoes N.C."/>
            <person name="Kuo A."/>
            <person name="Terry A."/>
            <person name="Pangilinan J."/>
            <person name="Lindquist E.A."/>
            <person name="Lucas S."/>
            <person name="Paulsen I.T."/>
            <person name="Hattenrath-Lehmann T.K."/>
            <person name="Talmage S.C."/>
            <person name="Walker E.A."/>
            <person name="Koch F."/>
            <person name="Burson A.M."/>
            <person name="Marcoval M.A."/>
            <person name="Tang Y.Z."/>
            <person name="Lecleir G.R."/>
            <person name="Coyne K.J."/>
            <person name="Berg G.M."/>
            <person name="Bertrand E.M."/>
            <person name="Saito M.A."/>
            <person name="Gladyshev V.N."/>
            <person name="Grigoriev I.V."/>
        </authorList>
    </citation>
    <scope>NUCLEOTIDE SEQUENCE [LARGE SCALE GENOMIC DNA]</scope>
    <source>
        <strain evidence="6">CCMP 1984</strain>
    </source>
</reference>
<evidence type="ECO:0000259" key="3">
    <source>
        <dbReference type="Pfam" id="PF14643"/>
    </source>
</evidence>
<dbReference type="Pfam" id="PF14643">
    <property type="entry name" value="DUF4455"/>
    <property type="match status" value="2"/>
</dbReference>
<feature type="region of interest" description="Disordered" evidence="2">
    <location>
        <begin position="1273"/>
        <end position="1300"/>
    </location>
</feature>
<evidence type="ECO:0000313" key="5">
    <source>
        <dbReference type="EMBL" id="EGB03278.1"/>
    </source>
</evidence>
<dbReference type="Proteomes" id="UP000002729">
    <property type="component" value="Unassembled WGS sequence"/>
</dbReference>
<evidence type="ECO:0000256" key="1">
    <source>
        <dbReference type="SAM" id="Coils"/>
    </source>
</evidence>
<dbReference type="OMA" id="CDYHPEE"/>
<feature type="domain" description="DUF4455" evidence="3">
    <location>
        <begin position="577"/>
        <end position="743"/>
    </location>
</feature>
<dbReference type="PANTHER" id="PTHR21444">
    <property type="entry name" value="COILED-COIL DOMAIN-CONTAINING PROTEIN 180"/>
    <property type="match status" value="1"/>
</dbReference>
<dbReference type="Pfam" id="PF14644">
    <property type="entry name" value="DUF4456"/>
    <property type="match status" value="1"/>
</dbReference>